<dbReference type="Pfam" id="PF02481">
    <property type="entry name" value="DNA_processg_A"/>
    <property type="match status" value="1"/>
</dbReference>
<dbReference type="InterPro" id="IPR003488">
    <property type="entry name" value="DprA"/>
</dbReference>
<proteinExistence type="inferred from homology"/>
<feature type="region of interest" description="Disordered" evidence="2">
    <location>
        <begin position="193"/>
        <end position="213"/>
    </location>
</feature>
<sequence>MSRPEPVRLARAALSRLIEPSDSVGQALVAAAGPEAAAQIAAGHQRAGTTLRREIAGLLEERGIRGTGRVLDEAMERWQPRVADLAPQRDLQTVQRFGGRMLVPEDTDWPAALLDLGQAMPFCLWARGSGTVPGLGQCLALVGSRDATSYGLAITGDLAAGLVQRSCTVISGGAYGIDAQAHRSALAVGGIRGGTETRAAPDGNRPSAGGSTEMPTVAVLAGGVDRFYPAGNDDLLRSVAETGLILSEVPPGSAPTRWRFLQRNRLIAALSAATVVVEARWRSGALNTAHHAAELGRGVGAVPGSVYSANSAGCHRLLREGSAVCVSDAAEVLELIDPFVLAPDSADDADRTGMLADHDGLTVEDILLLDALPLRKAVPPQKLSAVAGLSPAAVRAGLARLELSGLARRTGEGLWQRGNRPRPNPGTTTSDT</sequence>
<dbReference type="SUPFAM" id="SSF102405">
    <property type="entry name" value="MCP/YpsA-like"/>
    <property type="match status" value="1"/>
</dbReference>
<comment type="caution">
    <text evidence="4">The sequence shown here is derived from an EMBL/GenBank/DDBJ whole genome shotgun (WGS) entry which is preliminary data.</text>
</comment>
<dbReference type="Proteomes" id="UP001500784">
    <property type="component" value="Unassembled WGS sequence"/>
</dbReference>
<comment type="similarity">
    <text evidence="1">Belongs to the DprA/Smf family.</text>
</comment>
<dbReference type="EMBL" id="BAAALV010000001">
    <property type="protein sequence ID" value="GAA1904325.1"/>
    <property type="molecule type" value="Genomic_DNA"/>
</dbReference>
<evidence type="ECO:0000313" key="4">
    <source>
        <dbReference type="EMBL" id="GAA1904325.1"/>
    </source>
</evidence>
<dbReference type="PANTHER" id="PTHR43022:SF1">
    <property type="entry name" value="PROTEIN SMF"/>
    <property type="match status" value="1"/>
</dbReference>
<keyword evidence="5" id="KW-1185">Reference proteome</keyword>
<accession>A0ABN2NVC2</accession>
<dbReference type="Gene3D" id="3.40.50.450">
    <property type="match status" value="1"/>
</dbReference>
<dbReference type="PANTHER" id="PTHR43022">
    <property type="entry name" value="PROTEIN SMF"/>
    <property type="match status" value="1"/>
</dbReference>
<evidence type="ECO:0000259" key="3">
    <source>
        <dbReference type="Pfam" id="PF02481"/>
    </source>
</evidence>
<gene>
    <name evidence="4" type="primary">dprA</name>
    <name evidence="4" type="ORF">GCM10009688_05540</name>
</gene>
<name>A0ABN2NVC2_9MICC</name>
<dbReference type="RefSeq" id="WP_152227456.1">
    <property type="nucleotide sequence ID" value="NZ_BAAALV010000001.1"/>
</dbReference>
<feature type="region of interest" description="Disordered" evidence="2">
    <location>
        <begin position="412"/>
        <end position="432"/>
    </location>
</feature>
<evidence type="ECO:0000256" key="1">
    <source>
        <dbReference type="ARBA" id="ARBA00006525"/>
    </source>
</evidence>
<organism evidence="4 5">
    <name type="scientific">Arthrobacter gandavensis</name>
    <dbReference type="NCBI Taxonomy" id="169960"/>
    <lineage>
        <taxon>Bacteria</taxon>
        <taxon>Bacillati</taxon>
        <taxon>Actinomycetota</taxon>
        <taxon>Actinomycetes</taxon>
        <taxon>Micrococcales</taxon>
        <taxon>Micrococcaceae</taxon>
        <taxon>Arthrobacter</taxon>
    </lineage>
</organism>
<evidence type="ECO:0000313" key="5">
    <source>
        <dbReference type="Proteomes" id="UP001500784"/>
    </source>
</evidence>
<dbReference type="InterPro" id="IPR057666">
    <property type="entry name" value="DrpA_SLOG"/>
</dbReference>
<protein>
    <submittedName>
        <fullName evidence="4">DNA-processing protein DprA</fullName>
    </submittedName>
</protein>
<feature type="domain" description="Smf/DprA SLOG" evidence="3">
    <location>
        <begin position="101"/>
        <end position="335"/>
    </location>
</feature>
<evidence type="ECO:0000256" key="2">
    <source>
        <dbReference type="SAM" id="MobiDB-lite"/>
    </source>
</evidence>
<reference evidence="4 5" key="1">
    <citation type="journal article" date="2019" name="Int. J. Syst. Evol. Microbiol.">
        <title>The Global Catalogue of Microorganisms (GCM) 10K type strain sequencing project: providing services to taxonomists for standard genome sequencing and annotation.</title>
        <authorList>
            <consortium name="The Broad Institute Genomics Platform"/>
            <consortium name="The Broad Institute Genome Sequencing Center for Infectious Disease"/>
            <person name="Wu L."/>
            <person name="Ma J."/>
        </authorList>
    </citation>
    <scope>NUCLEOTIDE SEQUENCE [LARGE SCALE GENOMIC DNA]</scope>
    <source>
        <strain evidence="4 5">JCM 13316</strain>
    </source>
</reference>